<protein>
    <recommendedName>
        <fullName evidence="6">Delta-like protein</fullName>
    </recommendedName>
</protein>
<dbReference type="EMBL" id="KV897426">
    <property type="protein sequence ID" value="OON16459.1"/>
    <property type="molecule type" value="Genomic_DNA"/>
</dbReference>
<gene>
    <name evidence="8" type="ORF">X801_07728</name>
</gene>
<dbReference type="Pfam" id="PF01414">
    <property type="entry name" value="DSL"/>
    <property type="match status" value="1"/>
</dbReference>
<keyword evidence="6" id="KW-0732">Signal</keyword>
<keyword evidence="6" id="KW-0472">Membrane</keyword>
<evidence type="ECO:0000256" key="6">
    <source>
        <dbReference type="RuleBase" id="RU280815"/>
    </source>
</evidence>
<evidence type="ECO:0000256" key="3">
    <source>
        <dbReference type="ARBA" id="ARBA00022737"/>
    </source>
</evidence>
<keyword evidence="3 6" id="KW-0677">Repeat</keyword>
<evidence type="ECO:0000256" key="1">
    <source>
        <dbReference type="ARBA" id="ARBA00022473"/>
    </source>
</evidence>
<keyword evidence="9" id="KW-1185">Reference proteome</keyword>
<feature type="non-terminal residue" evidence="8">
    <location>
        <position position="166"/>
    </location>
</feature>
<dbReference type="InterPro" id="IPR001774">
    <property type="entry name" value="DSL"/>
</dbReference>
<dbReference type="GO" id="GO:0007154">
    <property type="term" value="P:cell communication"/>
    <property type="evidence" value="ECO:0007669"/>
    <property type="project" value="InterPro"/>
</dbReference>
<feature type="disulfide bond" evidence="5">
    <location>
        <begin position="121"/>
        <end position="130"/>
    </location>
</feature>
<feature type="disulfide bond" evidence="5">
    <location>
        <begin position="155"/>
        <end position="164"/>
    </location>
</feature>
<comment type="subcellular location">
    <subcellularLocation>
        <location evidence="6">Membrane</location>
        <topology evidence="6">Single-pass type I membrane protein</topology>
    </subcellularLocation>
</comment>
<accession>A0A1S8WPP9</accession>
<evidence type="ECO:0000313" key="8">
    <source>
        <dbReference type="EMBL" id="OON16459.1"/>
    </source>
</evidence>
<proteinExistence type="predicted"/>
<reference evidence="8 9" key="1">
    <citation type="submission" date="2015-03" db="EMBL/GenBank/DDBJ databases">
        <title>Draft genome of the nematode, Opisthorchis viverrini.</title>
        <authorList>
            <person name="Mitreva M."/>
        </authorList>
    </citation>
    <scope>NUCLEOTIDE SEQUENCE [LARGE SCALE GENOMIC DNA]</scope>
    <source>
        <strain evidence="8">Khon Kaen</strain>
    </source>
</reference>
<dbReference type="PROSITE" id="PS51051">
    <property type="entry name" value="DSL"/>
    <property type="match status" value="1"/>
</dbReference>
<sequence length="166" mass="18555">LCLTATRQSSNFSRPPSDCILGRSSQPITIDSPDSVKLSVPVEGSSWLMEFDGILRIVKEYKNKSRSVLAESRWTENNLIKTLPPTSVPSDLGSNFVHLNTVMRTPLGESIPMSLHYRLRCKRHFYGQGCGVFCHGQRGTHGNYECDPNTGHIVCLDGWRGDRCTE</sequence>
<evidence type="ECO:0000256" key="2">
    <source>
        <dbReference type="ARBA" id="ARBA00022536"/>
    </source>
</evidence>
<feature type="non-terminal residue" evidence="8">
    <location>
        <position position="1"/>
    </location>
</feature>
<dbReference type="GO" id="GO:0016020">
    <property type="term" value="C:membrane"/>
    <property type="evidence" value="ECO:0007669"/>
    <property type="project" value="UniProtKB-SubCell"/>
</dbReference>
<evidence type="ECO:0000313" key="9">
    <source>
        <dbReference type="Proteomes" id="UP000243686"/>
    </source>
</evidence>
<feature type="disulfide bond" evidence="5">
    <location>
        <begin position="134"/>
        <end position="146"/>
    </location>
</feature>
<dbReference type="Proteomes" id="UP000243686">
    <property type="component" value="Unassembled WGS sequence"/>
</dbReference>
<evidence type="ECO:0000259" key="7">
    <source>
        <dbReference type="PROSITE" id="PS51051"/>
    </source>
</evidence>
<keyword evidence="2 6" id="KW-0245">EGF-like domain</keyword>
<feature type="domain" description="DSL" evidence="7">
    <location>
        <begin position="119"/>
        <end position="164"/>
    </location>
</feature>
<keyword evidence="1 6" id="KW-0217">Developmental protein</keyword>
<keyword evidence="6" id="KW-1133">Transmembrane helix</keyword>
<keyword evidence="6" id="KW-0812">Transmembrane</keyword>
<name>A0A1S8WPP9_OPIVI</name>
<evidence type="ECO:0000256" key="4">
    <source>
        <dbReference type="ARBA" id="ARBA00023157"/>
    </source>
</evidence>
<dbReference type="Gene3D" id="2.10.25.140">
    <property type="match status" value="1"/>
</dbReference>
<evidence type="ECO:0000256" key="5">
    <source>
        <dbReference type="PROSITE-ProRule" id="PRU00377"/>
    </source>
</evidence>
<dbReference type="AlphaFoldDB" id="A0A1S8WPP9"/>
<dbReference type="SMART" id="SM00051">
    <property type="entry name" value="DSL"/>
    <property type="match status" value="1"/>
</dbReference>
<keyword evidence="4 5" id="KW-1015">Disulfide bond</keyword>
<comment type="function">
    <text evidence="6">Putative Notch ligand involved in the mediation of Notch signaling.</text>
</comment>
<organism evidence="8 9">
    <name type="scientific">Opisthorchis viverrini</name>
    <name type="common">Southeast Asian liver fluke</name>
    <dbReference type="NCBI Taxonomy" id="6198"/>
    <lineage>
        <taxon>Eukaryota</taxon>
        <taxon>Metazoa</taxon>
        <taxon>Spiralia</taxon>
        <taxon>Lophotrochozoa</taxon>
        <taxon>Platyhelminthes</taxon>
        <taxon>Trematoda</taxon>
        <taxon>Digenea</taxon>
        <taxon>Opisthorchiida</taxon>
        <taxon>Opisthorchiata</taxon>
        <taxon>Opisthorchiidae</taxon>
        <taxon>Opisthorchis</taxon>
    </lineage>
</organism>